<dbReference type="EMBL" id="JAYMYQ010000001">
    <property type="protein sequence ID" value="KAK7362883.1"/>
    <property type="molecule type" value="Genomic_DNA"/>
</dbReference>
<proteinExistence type="predicted"/>
<organism evidence="1 2">
    <name type="scientific">Canavalia gladiata</name>
    <name type="common">Sword bean</name>
    <name type="synonym">Dolichos gladiatus</name>
    <dbReference type="NCBI Taxonomy" id="3824"/>
    <lineage>
        <taxon>Eukaryota</taxon>
        <taxon>Viridiplantae</taxon>
        <taxon>Streptophyta</taxon>
        <taxon>Embryophyta</taxon>
        <taxon>Tracheophyta</taxon>
        <taxon>Spermatophyta</taxon>
        <taxon>Magnoliopsida</taxon>
        <taxon>eudicotyledons</taxon>
        <taxon>Gunneridae</taxon>
        <taxon>Pentapetalae</taxon>
        <taxon>rosids</taxon>
        <taxon>fabids</taxon>
        <taxon>Fabales</taxon>
        <taxon>Fabaceae</taxon>
        <taxon>Papilionoideae</taxon>
        <taxon>50 kb inversion clade</taxon>
        <taxon>NPAAA clade</taxon>
        <taxon>indigoferoid/millettioid clade</taxon>
        <taxon>Phaseoleae</taxon>
        <taxon>Canavalia</taxon>
    </lineage>
</organism>
<gene>
    <name evidence="1" type="ORF">VNO77_05008</name>
</gene>
<evidence type="ECO:0000313" key="2">
    <source>
        <dbReference type="Proteomes" id="UP001367508"/>
    </source>
</evidence>
<dbReference type="AlphaFoldDB" id="A0AAN9RDS8"/>
<name>A0AAN9RDS8_CANGL</name>
<comment type="caution">
    <text evidence="1">The sequence shown here is derived from an EMBL/GenBank/DDBJ whole genome shotgun (WGS) entry which is preliminary data.</text>
</comment>
<sequence length="181" mass="20479">MPIPNCEIRSEKYSTAFVLKIDAICFSNVTTFHVEEGLSACLSIHLVQLDAHFLKQGYLQLSSYYFCCVWQHSRASETSVARKADRVTHAGELGSGSLRKGFGREGVVIPFDFLIVTPSLCPNIDILHLTSHLLEIIHLSYERTSKKKLLKQQKYFKHALILEPGNKDASLAEKRLRKLMS</sequence>
<dbReference type="Proteomes" id="UP001367508">
    <property type="component" value="Unassembled WGS sequence"/>
</dbReference>
<protein>
    <submittedName>
        <fullName evidence="1">Uncharacterized protein</fullName>
    </submittedName>
</protein>
<keyword evidence="2" id="KW-1185">Reference proteome</keyword>
<reference evidence="1 2" key="1">
    <citation type="submission" date="2024-01" db="EMBL/GenBank/DDBJ databases">
        <title>The genomes of 5 underutilized Papilionoideae crops provide insights into root nodulation and disease resistanc.</title>
        <authorList>
            <person name="Jiang F."/>
        </authorList>
    </citation>
    <scope>NUCLEOTIDE SEQUENCE [LARGE SCALE GENOMIC DNA]</scope>
    <source>
        <strain evidence="1">LVBAO_FW01</strain>
        <tissue evidence="1">Leaves</tissue>
    </source>
</reference>
<evidence type="ECO:0000313" key="1">
    <source>
        <dbReference type="EMBL" id="KAK7362883.1"/>
    </source>
</evidence>
<accession>A0AAN9RDS8</accession>